<dbReference type="InterPro" id="IPR035328">
    <property type="entry name" value="DUF3048_C"/>
</dbReference>
<dbReference type="Pfam" id="PF17479">
    <property type="entry name" value="DUF3048_C"/>
    <property type="match status" value="1"/>
</dbReference>
<feature type="compositionally biased region" description="Low complexity" evidence="1">
    <location>
        <begin position="51"/>
        <end position="68"/>
    </location>
</feature>
<evidence type="ECO:0000259" key="3">
    <source>
        <dbReference type="Pfam" id="PF17479"/>
    </source>
</evidence>
<reference evidence="4" key="1">
    <citation type="submission" date="2018-05" db="EMBL/GenBank/DDBJ databases">
        <authorList>
            <person name="Lanie J.A."/>
            <person name="Ng W.-L."/>
            <person name="Kazmierczak K.M."/>
            <person name="Andrzejewski T.M."/>
            <person name="Davidsen T.M."/>
            <person name="Wayne K.J."/>
            <person name="Tettelin H."/>
            <person name="Glass J.I."/>
            <person name="Rusch D."/>
            <person name="Podicherti R."/>
            <person name="Tsui H.-C.T."/>
            <person name="Winkler M.E."/>
        </authorList>
    </citation>
    <scope>NUCLEOTIDE SEQUENCE</scope>
</reference>
<evidence type="ECO:0008006" key="5">
    <source>
        <dbReference type="Google" id="ProtNLM"/>
    </source>
</evidence>
<dbReference type="SUPFAM" id="SSF159774">
    <property type="entry name" value="YerB-like"/>
    <property type="match status" value="1"/>
</dbReference>
<dbReference type="Pfam" id="PF11258">
    <property type="entry name" value="DUF3048"/>
    <property type="match status" value="1"/>
</dbReference>
<protein>
    <recommendedName>
        <fullName evidence="5">DUF3048 domain-containing protein</fullName>
    </recommendedName>
</protein>
<evidence type="ECO:0000313" key="4">
    <source>
        <dbReference type="EMBL" id="SUZ49282.1"/>
    </source>
</evidence>
<organism evidence="4">
    <name type="scientific">marine metagenome</name>
    <dbReference type="NCBI Taxonomy" id="408172"/>
    <lineage>
        <taxon>unclassified sequences</taxon>
        <taxon>metagenomes</taxon>
        <taxon>ecological metagenomes</taxon>
    </lineage>
</organism>
<dbReference type="AlphaFoldDB" id="A0A381N3V6"/>
<feature type="domain" description="DUF3048" evidence="2">
    <location>
        <begin position="91"/>
        <end position="220"/>
    </location>
</feature>
<accession>A0A381N3V6</accession>
<feature type="domain" description="DUF3048" evidence="3">
    <location>
        <begin position="251"/>
        <end position="369"/>
    </location>
</feature>
<dbReference type="Gene3D" id="3.50.90.10">
    <property type="entry name" value="YerB-like"/>
    <property type="match status" value="1"/>
</dbReference>
<name>A0A381N3V6_9ZZZZ</name>
<sequence>MTLLTSCAADVRDDAIGTTNNSVTVASAIDQTATSVSEQITQRDDGDAQITTTTSAAPAPPTTRFTPPGNKEDKAQIGGPLAPYRGTPITEASQRAPRLALKIDNAPTAIPQEGIQEADVVFEELVEGGLTRFLAIFHTQVPESVGPVRSGRSTDIPLLMPFDGMLFGWSGANWAFRRLLDTVAVVDVGVYRKPSDYWRHPDRPAPSDLWARSGELLRHAPDDLSVPEPLWPFRTLDSKDNSQAEPVNGVDVAWGTTDVSFRWSTEVAGWQRFQNGARHTVMNSQGGFVGLAPQNVIIQFVKYVLTDELDSNGARIPIAQISEGKGTAWILTDGKVIEGRWDKPNVTVHTRFADNNGRPIAMTPGSTWVLLVPRGAASLIKERD</sequence>
<dbReference type="InterPro" id="IPR021416">
    <property type="entry name" value="DUF3048_N"/>
</dbReference>
<feature type="region of interest" description="Disordered" evidence="1">
    <location>
        <begin position="36"/>
        <end position="90"/>
    </location>
</feature>
<evidence type="ECO:0000259" key="2">
    <source>
        <dbReference type="Pfam" id="PF11258"/>
    </source>
</evidence>
<dbReference type="EMBL" id="UINC01000111">
    <property type="protein sequence ID" value="SUZ49282.1"/>
    <property type="molecule type" value="Genomic_DNA"/>
</dbReference>
<proteinExistence type="predicted"/>
<gene>
    <name evidence="4" type="ORF">METZ01_LOCUS2136</name>
</gene>
<dbReference type="InterPro" id="IPR023158">
    <property type="entry name" value="YerB-like_sf"/>
</dbReference>
<evidence type="ECO:0000256" key="1">
    <source>
        <dbReference type="SAM" id="MobiDB-lite"/>
    </source>
</evidence>